<accession>A0A7Z9BQN5</accession>
<evidence type="ECO:0000313" key="1">
    <source>
        <dbReference type="EMBL" id="VXD15280.1"/>
    </source>
</evidence>
<protein>
    <submittedName>
        <fullName evidence="1">Uncharacterized protein</fullName>
    </submittedName>
</protein>
<dbReference type="AlphaFoldDB" id="A0A7Z9BQN5"/>
<reference evidence="1" key="1">
    <citation type="submission" date="2019-10" db="EMBL/GenBank/DDBJ databases">
        <authorList>
            <consortium name="Genoscope - CEA"/>
            <person name="William W."/>
        </authorList>
    </citation>
    <scope>NUCLEOTIDE SEQUENCE [LARGE SCALE GENOMIC DNA]</scope>
    <source>
        <strain evidence="1">BBR_PRJEB10994</strain>
    </source>
</reference>
<dbReference type="Proteomes" id="UP000182190">
    <property type="component" value="Unassembled WGS sequence"/>
</dbReference>
<dbReference type="EMBL" id="CZCS02000024">
    <property type="protein sequence ID" value="VXD15280.1"/>
    <property type="molecule type" value="Genomic_DNA"/>
</dbReference>
<sequence length="145" mass="16230">MSFRGEIQANHDALEQLFEAVVMALAGESSQLAVWLLDHDLDFSEIEPQFIGASSPFLESNSILAGSGLLIPLTAEKIKKIIPLFTENGHLGFEVLHLQIESQGTLQFAAYDHFCPVFFGDQISIEMLETLKQNQVIQDYQRFDS</sequence>
<organism evidence="1 2">
    <name type="scientific">Planktothrix paucivesiculata PCC 9631</name>
    <dbReference type="NCBI Taxonomy" id="671071"/>
    <lineage>
        <taxon>Bacteria</taxon>
        <taxon>Bacillati</taxon>
        <taxon>Cyanobacteriota</taxon>
        <taxon>Cyanophyceae</taxon>
        <taxon>Oscillatoriophycideae</taxon>
        <taxon>Oscillatoriales</taxon>
        <taxon>Microcoleaceae</taxon>
        <taxon>Planktothrix</taxon>
    </lineage>
</organism>
<dbReference type="RefSeq" id="WP_083616259.1">
    <property type="nucleotide sequence ID" value="NZ_LR734982.1"/>
</dbReference>
<name>A0A7Z9BQN5_9CYAN</name>
<gene>
    <name evidence="1" type="ORF">PL9631_120012</name>
</gene>
<evidence type="ECO:0000313" key="2">
    <source>
        <dbReference type="Proteomes" id="UP000182190"/>
    </source>
</evidence>
<dbReference type="OrthoDB" id="455700at2"/>
<comment type="caution">
    <text evidence="1">The sequence shown here is derived from an EMBL/GenBank/DDBJ whole genome shotgun (WGS) entry which is preliminary data.</text>
</comment>
<proteinExistence type="predicted"/>
<keyword evidence="2" id="KW-1185">Reference proteome</keyword>